<sequence length="145" mass="16213">RRPVRRRSTGSSLILGERTFTSSSTNTREYEPNTFQAKGELISPVSINSRTFSSNAFQAKSEQIIPGPEYLSIGSGCLVATLHVAASVINFSEDTSPTFIKDALDISPVSPKRNYQLETFEDYLQTFLPEVDSNQYWIFFTSSKV</sequence>
<feature type="non-terminal residue" evidence="1">
    <location>
        <position position="1"/>
    </location>
</feature>
<proteinExistence type="predicted"/>
<dbReference type="AlphaFoldDB" id="A0AAV2Q212"/>
<organism evidence="1 2">
    <name type="scientific">Meganyctiphanes norvegica</name>
    <name type="common">Northern krill</name>
    <name type="synonym">Thysanopoda norvegica</name>
    <dbReference type="NCBI Taxonomy" id="48144"/>
    <lineage>
        <taxon>Eukaryota</taxon>
        <taxon>Metazoa</taxon>
        <taxon>Ecdysozoa</taxon>
        <taxon>Arthropoda</taxon>
        <taxon>Crustacea</taxon>
        <taxon>Multicrustacea</taxon>
        <taxon>Malacostraca</taxon>
        <taxon>Eumalacostraca</taxon>
        <taxon>Eucarida</taxon>
        <taxon>Euphausiacea</taxon>
        <taxon>Euphausiidae</taxon>
        <taxon>Meganyctiphanes</taxon>
    </lineage>
</organism>
<keyword evidence="2" id="KW-1185">Reference proteome</keyword>
<protein>
    <submittedName>
        <fullName evidence="1">Uncharacterized protein</fullName>
    </submittedName>
</protein>
<accession>A0AAV2Q212</accession>
<dbReference type="EMBL" id="CAXKWB010002414">
    <property type="protein sequence ID" value="CAL4066914.1"/>
    <property type="molecule type" value="Genomic_DNA"/>
</dbReference>
<name>A0AAV2Q212_MEGNR</name>
<reference evidence="1 2" key="1">
    <citation type="submission" date="2024-05" db="EMBL/GenBank/DDBJ databases">
        <authorList>
            <person name="Wallberg A."/>
        </authorList>
    </citation>
    <scope>NUCLEOTIDE SEQUENCE [LARGE SCALE GENOMIC DNA]</scope>
</reference>
<comment type="caution">
    <text evidence="1">The sequence shown here is derived from an EMBL/GenBank/DDBJ whole genome shotgun (WGS) entry which is preliminary data.</text>
</comment>
<dbReference type="Proteomes" id="UP001497623">
    <property type="component" value="Unassembled WGS sequence"/>
</dbReference>
<evidence type="ECO:0000313" key="1">
    <source>
        <dbReference type="EMBL" id="CAL4066914.1"/>
    </source>
</evidence>
<gene>
    <name evidence="1" type="ORF">MNOR_LOCUS6028</name>
</gene>
<evidence type="ECO:0000313" key="2">
    <source>
        <dbReference type="Proteomes" id="UP001497623"/>
    </source>
</evidence>